<dbReference type="InterPro" id="IPR002347">
    <property type="entry name" value="SDR_fam"/>
</dbReference>
<sequence>MDYWKNKVAVVTGAAHGIGGQITEDLAKIGMTVIGFEPVRDRLNDMMDKMNEWGKFDGQVIPCKCDVSKDEDLKNAFEGIVAAYGGVDLLINNAAIGKEGLICTGVIQDFKNIVDTNIYGLINCTRYAIESMMKKNGSGQIINVNSICGHYMPPFAEPKINMYIASKRTMTVLNSLLKNEFKSLNRKIKVTSISPGIVRTGIFKTAGIRFLDEEFFDKNPHLTIKDVSNVVRMILAAPRNIQVNEVIFHALHELY</sequence>
<proteinExistence type="inferred from homology"/>
<evidence type="ECO:0000256" key="3">
    <source>
        <dbReference type="RuleBase" id="RU000363"/>
    </source>
</evidence>
<accession>A0A2A4J7T1</accession>
<evidence type="ECO:0000256" key="2">
    <source>
        <dbReference type="ARBA" id="ARBA00023002"/>
    </source>
</evidence>
<dbReference type="GO" id="GO:0016491">
    <property type="term" value="F:oxidoreductase activity"/>
    <property type="evidence" value="ECO:0007669"/>
    <property type="project" value="UniProtKB-KW"/>
</dbReference>
<dbReference type="Pfam" id="PF00106">
    <property type="entry name" value="adh_short"/>
    <property type="match status" value="1"/>
</dbReference>
<comment type="similarity">
    <text evidence="1 3">Belongs to the short-chain dehydrogenases/reductases (SDR) family.</text>
</comment>
<gene>
    <name evidence="4" type="ORF">B5V51_5794</name>
</gene>
<dbReference type="SUPFAM" id="SSF51735">
    <property type="entry name" value="NAD(P)-binding Rossmann-fold domains"/>
    <property type="match status" value="1"/>
</dbReference>
<evidence type="ECO:0008006" key="5">
    <source>
        <dbReference type="Google" id="ProtNLM"/>
    </source>
</evidence>
<protein>
    <recommendedName>
        <fullName evidence="5">Alcohol dehydrogenase</fullName>
    </recommendedName>
</protein>
<dbReference type="STRING" id="7102.A0A2A4J7T1"/>
<reference evidence="4" key="1">
    <citation type="submission" date="2017-09" db="EMBL/GenBank/DDBJ databases">
        <title>Contemporary evolution of a Lepidopteran species, Heliothis virescens, in response to modern agricultural practices.</title>
        <authorList>
            <person name="Fritz M.L."/>
            <person name="Deyonke A.M."/>
            <person name="Papanicolaou A."/>
            <person name="Micinski S."/>
            <person name="Westbrook J."/>
            <person name="Gould F."/>
        </authorList>
    </citation>
    <scope>NUCLEOTIDE SEQUENCE [LARGE SCALE GENOMIC DNA]</scope>
    <source>
        <strain evidence="4">HvINT-</strain>
        <tissue evidence="4">Whole body</tissue>
    </source>
</reference>
<evidence type="ECO:0000313" key="4">
    <source>
        <dbReference type="EMBL" id="PCG67929.1"/>
    </source>
</evidence>
<organism evidence="4">
    <name type="scientific">Heliothis virescens</name>
    <name type="common">Tobacco budworm moth</name>
    <dbReference type="NCBI Taxonomy" id="7102"/>
    <lineage>
        <taxon>Eukaryota</taxon>
        <taxon>Metazoa</taxon>
        <taxon>Ecdysozoa</taxon>
        <taxon>Arthropoda</taxon>
        <taxon>Hexapoda</taxon>
        <taxon>Insecta</taxon>
        <taxon>Pterygota</taxon>
        <taxon>Neoptera</taxon>
        <taxon>Endopterygota</taxon>
        <taxon>Lepidoptera</taxon>
        <taxon>Glossata</taxon>
        <taxon>Ditrysia</taxon>
        <taxon>Noctuoidea</taxon>
        <taxon>Noctuidae</taxon>
        <taxon>Heliothinae</taxon>
        <taxon>Heliothis</taxon>
    </lineage>
</organism>
<dbReference type="AlphaFoldDB" id="A0A2A4J7T1"/>
<dbReference type="PANTHER" id="PTHR43115:SF4">
    <property type="entry name" value="DEHYDROGENASE_REDUCTASE SDR FAMILY MEMBER 11"/>
    <property type="match status" value="1"/>
</dbReference>
<keyword evidence="2" id="KW-0560">Oxidoreductase</keyword>
<evidence type="ECO:0000256" key="1">
    <source>
        <dbReference type="ARBA" id="ARBA00006484"/>
    </source>
</evidence>
<dbReference type="PRINTS" id="PR00081">
    <property type="entry name" value="GDHRDH"/>
</dbReference>
<dbReference type="InterPro" id="IPR036291">
    <property type="entry name" value="NAD(P)-bd_dom_sf"/>
</dbReference>
<dbReference type="PANTHER" id="PTHR43115">
    <property type="entry name" value="DEHYDROGENASE/REDUCTASE SDR FAMILY MEMBER 11"/>
    <property type="match status" value="1"/>
</dbReference>
<name>A0A2A4J7T1_HELVI</name>
<comment type="caution">
    <text evidence="4">The sequence shown here is derived from an EMBL/GenBank/DDBJ whole genome shotgun (WGS) entry which is preliminary data.</text>
</comment>
<dbReference type="EMBL" id="NWSH01002579">
    <property type="protein sequence ID" value="PCG67929.1"/>
    <property type="molecule type" value="Genomic_DNA"/>
</dbReference>
<dbReference type="Gene3D" id="3.40.50.720">
    <property type="entry name" value="NAD(P)-binding Rossmann-like Domain"/>
    <property type="match status" value="1"/>
</dbReference>
<dbReference type="PRINTS" id="PR00080">
    <property type="entry name" value="SDRFAMILY"/>
</dbReference>